<evidence type="ECO:0000259" key="3">
    <source>
        <dbReference type="Pfam" id="PF04967"/>
    </source>
</evidence>
<organism evidence="4 5">
    <name type="scientific">Halolamina salina</name>
    <dbReference type="NCBI Taxonomy" id="1220023"/>
    <lineage>
        <taxon>Archaea</taxon>
        <taxon>Methanobacteriati</taxon>
        <taxon>Methanobacteriota</taxon>
        <taxon>Stenosarchaea group</taxon>
        <taxon>Halobacteria</taxon>
        <taxon>Halobacteriales</taxon>
        <taxon>Haloferacaceae</taxon>
    </lineage>
</organism>
<evidence type="ECO:0000313" key="5">
    <source>
        <dbReference type="Proteomes" id="UP001597111"/>
    </source>
</evidence>
<evidence type="ECO:0000313" key="4">
    <source>
        <dbReference type="EMBL" id="MFD1526888.1"/>
    </source>
</evidence>
<sequence length="227" mass="25881">MREVVLRIRHRGEPEQTVSAAFPDVTMRSVSSMTGRGDTRRRIIELVGDADSIPKFIEQFRETEPVTEAEPLSALGGERVYVSMTVDVSKWDSISERLSDMGIHYRMGTTISDGWERWTIYLEDPDRLTEIIERIEGWGNDVRLERNVELSQLTMEPQLDASKLLTVLTPRQRDALRAAIESGYYGVDHDTTVEEIAEELGVSRTTAWEHLARAEEKVMEEVGGHLY</sequence>
<dbReference type="InterPro" id="IPR013324">
    <property type="entry name" value="RNA_pol_sigma_r3/r4-like"/>
</dbReference>
<gene>
    <name evidence="4" type="ORF">ACFR9S_11390</name>
</gene>
<keyword evidence="5" id="KW-1185">Reference proteome</keyword>
<dbReference type="SUPFAM" id="SSF88659">
    <property type="entry name" value="Sigma3 and sigma4 domains of RNA polymerase sigma factors"/>
    <property type="match status" value="1"/>
</dbReference>
<dbReference type="InterPro" id="IPR036388">
    <property type="entry name" value="WH-like_DNA-bd_sf"/>
</dbReference>
<dbReference type="Pfam" id="PF04967">
    <property type="entry name" value="HTH_10"/>
    <property type="match status" value="1"/>
</dbReference>
<dbReference type="EMBL" id="JBHUDH010000130">
    <property type="protein sequence ID" value="MFD1526888.1"/>
    <property type="molecule type" value="Genomic_DNA"/>
</dbReference>
<dbReference type="Proteomes" id="UP001597111">
    <property type="component" value="Unassembled WGS sequence"/>
</dbReference>
<reference evidence="4 5" key="1">
    <citation type="journal article" date="2019" name="Int. J. Syst. Evol. Microbiol.">
        <title>The Global Catalogue of Microorganisms (GCM) 10K type strain sequencing project: providing services to taxonomists for standard genome sequencing and annotation.</title>
        <authorList>
            <consortium name="The Broad Institute Genomics Platform"/>
            <consortium name="The Broad Institute Genome Sequencing Center for Infectious Disease"/>
            <person name="Wu L."/>
            <person name="Ma J."/>
        </authorList>
    </citation>
    <scope>NUCLEOTIDE SEQUENCE [LARGE SCALE GENOMIC DNA]</scope>
    <source>
        <strain evidence="4 5">CGMCC 1.12285</strain>
    </source>
</reference>
<keyword evidence="2" id="KW-0804">Transcription</keyword>
<dbReference type="AlphaFoldDB" id="A0ABD6B7L7"/>
<dbReference type="PANTHER" id="PTHR34236">
    <property type="entry name" value="DIMETHYL SULFOXIDE REDUCTASE TRANSCRIPTIONAL ACTIVATOR"/>
    <property type="match status" value="1"/>
</dbReference>
<name>A0ABD6B7L7_9EURY</name>
<keyword evidence="1" id="KW-0805">Transcription regulation</keyword>
<feature type="domain" description="HTH bat-type" evidence="3">
    <location>
        <begin position="168"/>
        <end position="220"/>
    </location>
</feature>
<dbReference type="InterPro" id="IPR007050">
    <property type="entry name" value="HTH_bacterioopsin"/>
</dbReference>
<dbReference type="Gene3D" id="1.10.10.10">
    <property type="entry name" value="Winged helix-like DNA-binding domain superfamily/Winged helix DNA-binding domain"/>
    <property type="match status" value="1"/>
</dbReference>
<accession>A0ABD6B7L7</accession>
<evidence type="ECO:0000256" key="2">
    <source>
        <dbReference type="ARBA" id="ARBA00023163"/>
    </source>
</evidence>
<protein>
    <submittedName>
        <fullName evidence="4">Helix-turn-helix domain-containing protein</fullName>
    </submittedName>
</protein>
<dbReference type="RefSeq" id="WP_379730924.1">
    <property type="nucleotide sequence ID" value="NZ_JBHSWZ010000035.1"/>
</dbReference>
<comment type="caution">
    <text evidence="4">The sequence shown here is derived from an EMBL/GenBank/DDBJ whole genome shotgun (WGS) entry which is preliminary data.</text>
</comment>
<proteinExistence type="predicted"/>
<dbReference type="PANTHER" id="PTHR34236:SF1">
    <property type="entry name" value="DIMETHYL SULFOXIDE REDUCTASE TRANSCRIPTIONAL ACTIVATOR"/>
    <property type="match status" value="1"/>
</dbReference>
<evidence type="ECO:0000256" key="1">
    <source>
        <dbReference type="ARBA" id="ARBA00023015"/>
    </source>
</evidence>